<dbReference type="GO" id="GO:0005524">
    <property type="term" value="F:ATP binding"/>
    <property type="evidence" value="ECO:0007669"/>
    <property type="project" value="InterPro"/>
</dbReference>
<protein>
    <submittedName>
        <fullName evidence="3">P-type conjugative transfer ATPase TrbB</fullName>
    </submittedName>
</protein>
<dbReference type="GO" id="GO:0005737">
    <property type="term" value="C:cytoplasm"/>
    <property type="evidence" value="ECO:0007669"/>
    <property type="project" value="InterPro"/>
</dbReference>
<evidence type="ECO:0000256" key="1">
    <source>
        <dbReference type="ARBA" id="ARBA00006611"/>
    </source>
</evidence>
<evidence type="ECO:0000313" key="4">
    <source>
        <dbReference type="Proteomes" id="UP000077726"/>
    </source>
</evidence>
<dbReference type="InterPro" id="IPR001482">
    <property type="entry name" value="T2SS/T4SS_dom"/>
</dbReference>
<dbReference type="InterPro" id="IPR050921">
    <property type="entry name" value="T4SS_GSP_E_ATPase"/>
</dbReference>
<proteinExistence type="inferred from homology"/>
<dbReference type="InterPro" id="IPR014149">
    <property type="entry name" value="Conjug-transfer_TrbB"/>
</dbReference>
<gene>
    <name evidence="3" type="ORF">A7Q00_05205</name>
</gene>
<dbReference type="Gene3D" id="3.40.50.300">
    <property type="entry name" value="P-loop containing nucleotide triphosphate hydrolases"/>
    <property type="match status" value="1"/>
</dbReference>
<organism evidence="3 4">
    <name type="scientific">Eikenella halliae</name>
    <dbReference type="NCBI Taxonomy" id="1795832"/>
    <lineage>
        <taxon>Bacteria</taxon>
        <taxon>Pseudomonadati</taxon>
        <taxon>Pseudomonadota</taxon>
        <taxon>Betaproteobacteria</taxon>
        <taxon>Neisseriales</taxon>
        <taxon>Neisseriaceae</taxon>
        <taxon>Eikenella</taxon>
    </lineage>
</organism>
<dbReference type="PANTHER" id="PTHR30486:SF6">
    <property type="entry name" value="TYPE IV PILUS RETRACTATION ATPASE PILT"/>
    <property type="match status" value="1"/>
</dbReference>
<evidence type="ECO:0000313" key="3">
    <source>
        <dbReference type="EMBL" id="OAM43564.1"/>
    </source>
</evidence>
<dbReference type="AlphaFoldDB" id="A0A1B6VZA7"/>
<comment type="caution">
    <text evidence="3">The sequence shown here is derived from an EMBL/GenBank/DDBJ whole genome shotgun (WGS) entry which is preliminary data.</text>
</comment>
<evidence type="ECO:0000259" key="2">
    <source>
        <dbReference type="Pfam" id="PF00437"/>
    </source>
</evidence>
<dbReference type="EMBL" id="LXSQ01000013">
    <property type="protein sequence ID" value="OAM43564.1"/>
    <property type="molecule type" value="Genomic_DNA"/>
</dbReference>
<sequence length="332" mass="37496">MNDHQEDSVASRKGRALEKLKRDLGQEFLQKFLNPNLLEVMCNPNEDGSSSIFWEEQGQDMVYDPEMSKRFNSSRAESVIKTIAGYYNKTVNEADPILESQFPIDGSRFTGIMPPVTTTPSFTIRKRPNRVFTLDEYVANDIMTEQQKSIIQQAITDKSNILVIGGTGSGKTTLVNGIIREMTDQHPNERIYISEDTGEIRCDSPNKVHVYTTMSADLTKLVRTALRFRPDRIVVGEVRGAEALDLLDTWNTGHPGGVATVHANSAVLGLERLEGLITRNPFHPTEIRQLIAQVVNIIVFISKDRKTGRKIREIIKISGYNHHDKSFNFEYL</sequence>
<dbReference type="RefSeq" id="WP_064089556.1">
    <property type="nucleotide sequence ID" value="NZ_LXSQ01000013.1"/>
</dbReference>
<comment type="similarity">
    <text evidence="1">Belongs to the GSP E family.</text>
</comment>
<dbReference type="Proteomes" id="UP000077726">
    <property type="component" value="Unassembled WGS sequence"/>
</dbReference>
<name>A0A1B6VZA7_9NEIS</name>
<dbReference type="GO" id="GO:0016887">
    <property type="term" value="F:ATP hydrolysis activity"/>
    <property type="evidence" value="ECO:0007669"/>
    <property type="project" value="InterPro"/>
</dbReference>
<dbReference type="Gene3D" id="3.30.450.370">
    <property type="match status" value="1"/>
</dbReference>
<dbReference type="NCBIfam" id="TIGR02782">
    <property type="entry name" value="TrbB_P"/>
    <property type="match status" value="1"/>
</dbReference>
<reference evidence="4" key="1">
    <citation type="submission" date="2016-05" db="EMBL/GenBank/DDBJ databases">
        <title>Draft genome of Corynebacterium afermentans subsp. afermentans LCDC 88199T.</title>
        <authorList>
            <person name="Bernier A.-M."/>
            <person name="Bernard K."/>
        </authorList>
    </citation>
    <scope>NUCLEOTIDE SEQUENCE [LARGE SCALE GENOMIC DNA]</scope>
    <source>
        <strain evidence="4">NML130454</strain>
    </source>
</reference>
<dbReference type="STRING" id="1795832.A7Q00_05205"/>
<keyword evidence="4" id="KW-1185">Reference proteome</keyword>
<feature type="domain" description="Bacterial type II secretion system protein E" evidence="2">
    <location>
        <begin position="27"/>
        <end position="293"/>
    </location>
</feature>
<dbReference type="InterPro" id="IPR027417">
    <property type="entry name" value="P-loop_NTPase"/>
</dbReference>
<dbReference type="PANTHER" id="PTHR30486">
    <property type="entry name" value="TWITCHING MOTILITY PROTEIN PILT"/>
    <property type="match status" value="1"/>
</dbReference>
<dbReference type="Pfam" id="PF00437">
    <property type="entry name" value="T2SSE"/>
    <property type="match status" value="1"/>
</dbReference>
<dbReference type="OrthoDB" id="9810761at2"/>
<accession>A0A1B6VZA7</accession>
<dbReference type="SUPFAM" id="SSF52540">
    <property type="entry name" value="P-loop containing nucleoside triphosphate hydrolases"/>
    <property type="match status" value="1"/>
</dbReference>
<dbReference type="CDD" id="cd01130">
    <property type="entry name" value="VirB11-like_ATPase"/>
    <property type="match status" value="1"/>
</dbReference>